<dbReference type="GO" id="GO:0003887">
    <property type="term" value="F:DNA-directed DNA polymerase activity"/>
    <property type="evidence" value="ECO:0007669"/>
    <property type="project" value="UniProtKB-KW"/>
</dbReference>
<evidence type="ECO:0000256" key="8">
    <source>
        <dbReference type="SAM" id="MobiDB-lite"/>
    </source>
</evidence>
<accession>A0A0K0FTS6</accession>
<reference evidence="9" key="1">
    <citation type="submission" date="2014-07" db="EMBL/GenBank/DDBJ databases">
        <authorList>
            <person name="Martin A.A"/>
            <person name="De Silva N."/>
        </authorList>
    </citation>
    <scope>NUCLEOTIDE SEQUENCE</scope>
</reference>
<dbReference type="InterPro" id="IPR044917">
    <property type="entry name" value="PRIMPOL"/>
</dbReference>
<evidence type="ECO:0000256" key="4">
    <source>
        <dbReference type="ARBA" id="ARBA00026139"/>
    </source>
</evidence>
<dbReference type="GO" id="GO:0005634">
    <property type="term" value="C:nucleus"/>
    <property type="evidence" value="ECO:0007669"/>
    <property type="project" value="TreeGrafter"/>
</dbReference>
<comment type="catalytic activity">
    <reaction evidence="7">
        <text>DNA(n) + a 2'-deoxyribonucleoside 5'-triphosphate = DNA(n+1) + diphosphate</text>
        <dbReference type="Rhea" id="RHEA:22508"/>
        <dbReference type="Rhea" id="RHEA-COMP:17339"/>
        <dbReference type="Rhea" id="RHEA-COMP:17340"/>
        <dbReference type="ChEBI" id="CHEBI:33019"/>
        <dbReference type="ChEBI" id="CHEBI:61560"/>
        <dbReference type="ChEBI" id="CHEBI:173112"/>
        <dbReference type="EC" id="2.7.7.7"/>
    </reaction>
    <physiologicalReaction direction="left-to-right" evidence="7">
        <dbReference type="Rhea" id="RHEA:22509"/>
    </physiologicalReaction>
</comment>
<dbReference type="Proteomes" id="UP000035680">
    <property type="component" value="Unassembled WGS sequence"/>
</dbReference>
<sequence>MTFFKDKQKKTRTTIVVMPSADNEVQLHFKTYYHQNEAMEFFLKDKENIRIFSYENPSNKCPGSRKYIAADLFKFAKWYLNTKKEIRNFYEIIPLDTPCRLYFDIEYSIELNPTADSMELFNNFCNIVKELLISEYDIEINIDESFLILDSSTSKKFSLHVIVHLPGKKLFSSNVEMKKFTDFLYINMLERDISLVYNGKTNNIGEKIKVPIFDCCVYTKNRNFRIYLSRKLGKESYLKLSEWCQFYKCKNVHKPTNVQIFFDSLCVPRFFNKHDILPQFNVDDEIVRIKASKARVNGGGLLHNVCKVNNNFCDYLKNGYGRTSNFPLLEEFIVNKNRKYNSNADIRAWDIIKIKDNGKIRFIYHIKGCRYCFNIGREHKSNHIYWEIYFDPDLVCHQKCFDRECHGRASIGCQVPTNITQEVISKLTEMGLYQNPSDSYIDSFWNMERDNVTLLDETELGKTRKRYRVENDVETRNPIDVKIPKISDGREESSDEIKETSFDEEESDFIVVDGKIPEKPIDYLKFIISTPKSNYRDSFEFSPTQLSNYRQPLEFSIQQKLNCTETSEPPLQKKHRNNDSFEFSPTQPNEEEGFITDDESGDNLVHLSSYDLSEADPFNDCFINSTLSFQNDSIITTENRSTFRKDNICIVDKHGEIDTILESSFCTSDSNSSNAIDNRCKETYNDIEIIKTHDKPKNSYCYKPQNTFEEIKILNSKYKSSDKCKSPFRSPVIGTKKGTTNIEKLRRNPLHKRITDVP</sequence>
<keyword evidence="3" id="KW-0548">Nucleotidyltransferase</keyword>
<evidence type="ECO:0000256" key="5">
    <source>
        <dbReference type="ARBA" id="ARBA00044677"/>
    </source>
</evidence>
<proteinExistence type="inferred from homology"/>
<evidence type="ECO:0000256" key="3">
    <source>
        <dbReference type="ARBA" id="ARBA00022932"/>
    </source>
</evidence>
<keyword evidence="3" id="KW-0808">Transferase</keyword>
<protein>
    <recommendedName>
        <fullName evidence="4">DNA-directed primase/polymerase protein</fullName>
        <ecNumber evidence="6">2.7.7.102</ecNumber>
        <ecNumber evidence="2">2.7.7.7</ecNumber>
    </recommendedName>
</protein>
<dbReference type="GO" id="GO:0031297">
    <property type="term" value="P:replication fork processing"/>
    <property type="evidence" value="ECO:0007669"/>
    <property type="project" value="TreeGrafter"/>
</dbReference>
<comment type="similarity">
    <text evidence="1">Belongs to the eukaryotic-type primase small subunit family.</text>
</comment>
<feature type="region of interest" description="Disordered" evidence="8">
    <location>
        <begin position="567"/>
        <end position="600"/>
    </location>
</feature>
<evidence type="ECO:0000256" key="6">
    <source>
        <dbReference type="ARBA" id="ARBA00044768"/>
    </source>
</evidence>
<dbReference type="STRING" id="75913.A0A0K0FTS6"/>
<keyword evidence="3" id="KW-0239">DNA-directed DNA polymerase</keyword>
<evidence type="ECO:0000256" key="7">
    <source>
        <dbReference type="ARBA" id="ARBA00047303"/>
    </source>
</evidence>
<dbReference type="GO" id="GO:0009411">
    <property type="term" value="P:response to UV"/>
    <property type="evidence" value="ECO:0007669"/>
    <property type="project" value="TreeGrafter"/>
</dbReference>
<comment type="catalytic activity">
    <reaction evidence="5">
        <text>ssDNA + n NTP = ssDNA/pppN(pN)n-1 hybrid + (n-1) diphosphate.</text>
        <dbReference type="EC" id="2.7.7.102"/>
    </reaction>
</comment>
<dbReference type="WBParaSite" id="SVE_1573800.1">
    <property type="protein sequence ID" value="SVE_1573800.1"/>
    <property type="gene ID" value="SVE_1573800"/>
</dbReference>
<dbReference type="PANTHER" id="PTHR31399">
    <property type="entry name" value="DNA-DIRECTED PRIMASE / POLYMERASE PROTEIN"/>
    <property type="match status" value="1"/>
</dbReference>
<evidence type="ECO:0000256" key="2">
    <source>
        <dbReference type="ARBA" id="ARBA00012417"/>
    </source>
</evidence>
<organism evidence="9 10">
    <name type="scientific">Strongyloides venezuelensis</name>
    <name type="common">Threadworm</name>
    <dbReference type="NCBI Taxonomy" id="75913"/>
    <lineage>
        <taxon>Eukaryota</taxon>
        <taxon>Metazoa</taxon>
        <taxon>Ecdysozoa</taxon>
        <taxon>Nematoda</taxon>
        <taxon>Chromadorea</taxon>
        <taxon>Rhabditida</taxon>
        <taxon>Tylenchina</taxon>
        <taxon>Panagrolaimomorpha</taxon>
        <taxon>Strongyloidoidea</taxon>
        <taxon>Strongyloididae</taxon>
        <taxon>Strongyloides</taxon>
    </lineage>
</organism>
<dbReference type="GO" id="GO:0042276">
    <property type="term" value="P:error-prone translesion synthesis"/>
    <property type="evidence" value="ECO:0007669"/>
    <property type="project" value="InterPro"/>
</dbReference>
<dbReference type="Pfam" id="PF03121">
    <property type="entry name" value="Herpes_UL52"/>
    <property type="match status" value="1"/>
</dbReference>
<reference evidence="10" key="2">
    <citation type="submission" date="2015-08" db="UniProtKB">
        <authorList>
            <consortium name="WormBaseParasite"/>
        </authorList>
    </citation>
    <scope>IDENTIFICATION</scope>
</reference>
<evidence type="ECO:0000313" key="10">
    <source>
        <dbReference type="WBParaSite" id="SVE_1573800.1"/>
    </source>
</evidence>
<dbReference type="EC" id="2.7.7.102" evidence="6"/>
<dbReference type="PANTHER" id="PTHR31399:SF0">
    <property type="entry name" value="DNA-DIRECTED PRIMASE_POLYMERASE PROTEIN"/>
    <property type="match status" value="1"/>
</dbReference>
<keyword evidence="9" id="KW-1185">Reference proteome</keyword>
<dbReference type="GO" id="GO:0003682">
    <property type="term" value="F:chromatin binding"/>
    <property type="evidence" value="ECO:0007669"/>
    <property type="project" value="TreeGrafter"/>
</dbReference>
<evidence type="ECO:0000256" key="1">
    <source>
        <dbReference type="ARBA" id="ARBA00009762"/>
    </source>
</evidence>
<name>A0A0K0FTS6_STRVS</name>
<dbReference type="EC" id="2.7.7.7" evidence="2"/>
<evidence type="ECO:0000313" key="9">
    <source>
        <dbReference type="Proteomes" id="UP000035680"/>
    </source>
</evidence>
<dbReference type="AlphaFoldDB" id="A0A0K0FTS6"/>
<dbReference type="GO" id="GO:0006264">
    <property type="term" value="P:mitochondrial DNA replication"/>
    <property type="evidence" value="ECO:0007669"/>
    <property type="project" value="TreeGrafter"/>
</dbReference>
<dbReference type="GO" id="GO:0005759">
    <property type="term" value="C:mitochondrial matrix"/>
    <property type="evidence" value="ECO:0007669"/>
    <property type="project" value="TreeGrafter"/>
</dbReference>
<feature type="compositionally biased region" description="Acidic residues" evidence="8">
    <location>
        <begin position="589"/>
        <end position="600"/>
    </location>
</feature>